<organism evidence="6 7">
    <name type="scientific">Corallococcus praedator</name>
    <dbReference type="NCBI Taxonomy" id="2316724"/>
    <lineage>
        <taxon>Bacteria</taxon>
        <taxon>Pseudomonadati</taxon>
        <taxon>Myxococcota</taxon>
        <taxon>Myxococcia</taxon>
        <taxon>Myxococcales</taxon>
        <taxon>Cystobacterineae</taxon>
        <taxon>Myxococcaceae</taxon>
        <taxon>Corallococcus</taxon>
    </lineage>
</organism>
<dbReference type="Gene3D" id="3.40.50.980">
    <property type="match status" value="4"/>
</dbReference>
<feature type="domain" description="Carrier" evidence="5">
    <location>
        <begin position="992"/>
        <end position="1067"/>
    </location>
</feature>
<feature type="region of interest" description="Disordered" evidence="4">
    <location>
        <begin position="1062"/>
        <end position="1116"/>
    </location>
</feature>
<accession>A0ABX9QKB2</accession>
<reference evidence="6 7" key="1">
    <citation type="submission" date="2018-09" db="EMBL/GenBank/DDBJ databases">
        <authorList>
            <person name="Livingstone P.G."/>
            <person name="Whitworth D.E."/>
        </authorList>
    </citation>
    <scope>NUCLEOTIDE SEQUENCE [LARGE SCALE GENOMIC DNA]</scope>
    <source>
        <strain evidence="6 7">CA031B</strain>
    </source>
</reference>
<dbReference type="Pfam" id="PF13193">
    <property type="entry name" value="AMP-binding_C"/>
    <property type="match status" value="2"/>
</dbReference>
<protein>
    <submittedName>
        <fullName evidence="6">Non-ribosomal peptide synthetase</fullName>
    </submittedName>
</protein>
<feature type="region of interest" description="Disordered" evidence="4">
    <location>
        <begin position="2436"/>
        <end position="2462"/>
    </location>
</feature>
<comment type="cofactor">
    <cofactor evidence="1">
        <name>pantetheine 4'-phosphate</name>
        <dbReference type="ChEBI" id="CHEBI:47942"/>
    </cofactor>
</comment>
<dbReference type="InterPro" id="IPR009081">
    <property type="entry name" value="PP-bd_ACP"/>
</dbReference>
<dbReference type="SMART" id="SM00823">
    <property type="entry name" value="PKS_PP"/>
    <property type="match status" value="2"/>
</dbReference>
<dbReference type="PROSITE" id="PS00012">
    <property type="entry name" value="PHOSPHOPANTETHEINE"/>
    <property type="match status" value="2"/>
</dbReference>
<evidence type="ECO:0000256" key="2">
    <source>
        <dbReference type="ARBA" id="ARBA00022450"/>
    </source>
</evidence>
<dbReference type="InterPro" id="IPR029058">
    <property type="entry name" value="AB_hydrolase_fold"/>
</dbReference>
<comment type="caution">
    <text evidence="6">The sequence shown here is derived from an EMBL/GenBank/DDBJ whole genome shotgun (WGS) entry which is preliminary data.</text>
</comment>
<dbReference type="PROSITE" id="PS50075">
    <property type="entry name" value="CARRIER"/>
    <property type="match status" value="2"/>
</dbReference>
<dbReference type="InterPro" id="IPR020806">
    <property type="entry name" value="PKS_PP-bd"/>
</dbReference>
<keyword evidence="2" id="KW-0596">Phosphopantetheine</keyword>
<dbReference type="SUPFAM" id="SSF47336">
    <property type="entry name" value="ACP-like"/>
    <property type="match status" value="2"/>
</dbReference>
<sequence>MAQTPEENRAKLARLLREKARKPRQAPPSFSQERMWFLDQWSPGSALFNMPAVVRLTGELDLDALQHGLQSLVDRHETLRTTLREEEGRPVQVIAPSLTLKLARVDLRDVPEEAREAQAWKAVTEEAQRPFALSEGPLVRATLYGMSGQEHLLLLNLHHAIADGWSMGVLVRELAAFYVAAVERTPATLPALPLQYADFADWQRRWLKGEVLESQLDYWRGKLDPEARLELPADKARPATLGSRGTRQFLTLPPALTQSLKDFSQHEGKTLFVLLVSAFLALIHRYTEQDDVALGTLVSGRGRSELEGLIGLFINTLVLRTPLSGSLRFRELMGRVHATAAEAQAHQDVPFEKLVEALKPERSSSHLPLFQVMIIHQGTPATSIQARGLTMEVLPVTTDTTKHDLTLYATELPQGLRLSAEYSTDLFEAPTMVRMLGHLRRVLEGAVERPDTRLRDLPLLSDAERQQLLKDWHGAHEAYPEEDLAALIEAQVARTPDAVALGFEGTSLTYAQLDTRANQLAHHLKALGVGPEVRVGVCMERSLEMVVSLIAVLKAGGAYVPFDPGYPPQRLSWMFEDARPTVLLVQSHLVPVLPAHEARVVCVDTEAEALSRLPTHAPARATVPDALAYIIFTSGSTGRPKGAMNAHRGVCNRLRWMQQEYRLGADDVVLQKTPFSFDVSVWEFFWPLMTGAKLVIARPGGHQEPAYLTRIIREAGITTLHFVPSMLQVFLEEPEAAGCASLRRVVCSGEALPLELKERCLQVLPHAGLHNLYGPTEAAVDVTYFACAPQDGRRSVPIGRPVANTAIRILDPILQPVPVGVSGELYIGGVQVGRGYQSRPDLTAERFIPDPFSDTPGARLYRTGDVARWLPDGVVEYLGRADFQVKVRGLRIELGEIETALEQHDSVRQAVVLAREDVPGDKRLVAYVAARAGATVDVEALQASLHAKLPEYMVPPAFVVLDALPLSPNGKVDRKALPAPTLARAPEAARVAPETPTEVAIATLFGELLDVKDVGALDDLFRLGGNSLLATRVLARLRALFGVELSLRVLFQHPTVRQLARRVDEARADTSAPPERVTTAPARQRFPVRPLTVEDAPEDLGDASSREPPSAPLSAEERHRVLVTWNDTAQDFPRDACLHHLVEAQARRTPDAVAVVSGAVRLTYRELDSRAQRLARRLRSLGVGPEVRVGLCVERSADMVVGMLGILKAGGAYVPLDPSYPRERLAFLLEDAQGPALVAHSHLLSALPPHPAQVVCLDHEEDGLVTPPDASLTLAPHPENLAYLIYTSGSTGRPKGVAIPHRAAVAFLTWAHGVFSAEELAGVLACTSLNFDLSVFEVFAPLSRGGRVIVARNALHLAELPQASEVTLVNTVPSAMAQLLRLGALPASVRTINLAGEALPASLARRILEAPGVQRLYNLYGPSEDTTYSTFARVRPGEVPPIGRPLANTRAYVLDAHLQPVPVGTPGALYLAGEGLSRGYLHRPELTAERFLPEPFGPPGARMYKTGDRVRYRPDGVLEYLGREDFQVKVRGFRIELGEVEAAVQAAPGVREAVVVAREDVPGDKRLVAYAVARDGQPLDASQLREGLRRTLPEYMVPSAFVLLDALPLNPNGKVDRKALPAPVMERTSPRPYEAPRTPTETLLAGLWQQVLGVERAGLTDHFFELGGHSLLATQVVSRLRAALHVELPLHAFFEAPTLEALAARVDAARDAGDSSPTVPPLLPVPRTGRLPLSFAQQRLWLLDRLEPGGSAYTLLAALRLQGPLHAKALVRSFLALHQRHESLRTVFHEDAEGPVQVVLPELPPSLGFVDLTGVPDATREQEALALAAAQAEVPFDLSRGPLVRGLLVRLGAQHHLLVVTMHHIISDGWSSAVLTRELSSLYESFSTGQTPSLPALPLQYVDYTVWQRTWLRDEVLESQLGYWRNQLAGAPVALELPTDKPRPPVQTFRGGRVPVRLGTALSESVKALGHREGVTPFMVLLAGLQALLSRLSGQDEVVVGSPIAGRPAPELEDMLGCFVNTLALRTRVEEGDSFRALLGRVREVTLGAYAHQDVPFDRVVEAVRPARDAGRSPLFQVLFVLENAPVSQPMGPGLSLRFVDVERQSAKFDLTLALWEEAEAGLTGVLEYNSDLFEPGTATRWAGHLRALLEQAVAAPEAPLSRLRLGSAPDDLLVPLRPTGTLPPLFCVHAIGGTVWGYAELARQLGADQPFHGLQAPGLENGQQPVDSMEELAALHVEALRAVQPHGPYRLGGWSMGAVVAFEMARQLQNLGETVERLVFIEPSPTSYAQGTRLDDPTTLGQLFAVNLAQTTGLPEELPAHVPAGEPAKLLPYLLEAGQRAGAFGPEVGLAWLQRRQRVFNACVRALSGHLLRPLRLPVRMLRGTEANVDEGGDRTRGWAAFTSGIEVVDVPGTHYSVLQPPQVESLGRAVSRALESPQFATASGQQQAEADATSAPEPRR</sequence>
<dbReference type="PANTHER" id="PTHR45527">
    <property type="entry name" value="NONRIBOSOMAL PEPTIDE SYNTHETASE"/>
    <property type="match status" value="1"/>
</dbReference>
<dbReference type="InterPro" id="IPR010071">
    <property type="entry name" value="AA_adenyl_dom"/>
</dbReference>
<proteinExistence type="predicted"/>
<name>A0ABX9QKB2_9BACT</name>
<dbReference type="PROSITE" id="PS00455">
    <property type="entry name" value="AMP_BINDING"/>
    <property type="match status" value="2"/>
</dbReference>
<gene>
    <name evidence="6" type="ORF">D7Y13_12160</name>
</gene>
<dbReference type="Gene3D" id="3.40.50.1820">
    <property type="entry name" value="alpha/beta hydrolase"/>
    <property type="match status" value="2"/>
</dbReference>
<keyword evidence="7" id="KW-1185">Reference proteome</keyword>
<evidence type="ECO:0000256" key="1">
    <source>
        <dbReference type="ARBA" id="ARBA00001957"/>
    </source>
</evidence>
<evidence type="ECO:0000256" key="3">
    <source>
        <dbReference type="ARBA" id="ARBA00022553"/>
    </source>
</evidence>
<dbReference type="NCBIfam" id="TIGR01733">
    <property type="entry name" value="AA-adenyl-dom"/>
    <property type="match status" value="2"/>
</dbReference>
<evidence type="ECO:0000313" key="7">
    <source>
        <dbReference type="Proteomes" id="UP000278907"/>
    </source>
</evidence>
<dbReference type="Gene3D" id="3.30.559.10">
    <property type="entry name" value="Chloramphenicol acetyltransferase-like domain"/>
    <property type="match status" value="2"/>
</dbReference>
<dbReference type="CDD" id="cd12115">
    <property type="entry name" value="A_NRPS_Sfm_like"/>
    <property type="match status" value="1"/>
</dbReference>
<dbReference type="Gene3D" id="1.10.1200.10">
    <property type="entry name" value="ACP-like"/>
    <property type="match status" value="1"/>
</dbReference>
<evidence type="ECO:0000313" key="6">
    <source>
        <dbReference type="EMBL" id="RKI10724.1"/>
    </source>
</evidence>
<dbReference type="Pfam" id="PF00501">
    <property type="entry name" value="AMP-binding"/>
    <property type="match status" value="2"/>
</dbReference>
<dbReference type="InterPro" id="IPR020845">
    <property type="entry name" value="AMP-binding_CS"/>
</dbReference>
<dbReference type="RefSeq" id="WP_120583911.1">
    <property type="nucleotide sequence ID" value="NZ_RAWI01000070.1"/>
</dbReference>
<dbReference type="SMART" id="SM00824">
    <property type="entry name" value="PKS_TE"/>
    <property type="match status" value="1"/>
</dbReference>
<dbReference type="InterPro" id="IPR025110">
    <property type="entry name" value="AMP-bd_C"/>
</dbReference>
<dbReference type="InterPro" id="IPR036736">
    <property type="entry name" value="ACP-like_sf"/>
</dbReference>
<dbReference type="Pfam" id="PF00550">
    <property type="entry name" value="PP-binding"/>
    <property type="match status" value="2"/>
</dbReference>
<dbReference type="SUPFAM" id="SSF56801">
    <property type="entry name" value="Acetyl-CoA synthetase-like"/>
    <property type="match status" value="2"/>
</dbReference>
<dbReference type="Proteomes" id="UP000278907">
    <property type="component" value="Unassembled WGS sequence"/>
</dbReference>
<dbReference type="SUPFAM" id="SSF52777">
    <property type="entry name" value="CoA-dependent acyltransferases"/>
    <property type="match status" value="4"/>
</dbReference>
<dbReference type="Pfam" id="PF00668">
    <property type="entry name" value="Condensation"/>
    <property type="match status" value="2"/>
</dbReference>
<dbReference type="Gene3D" id="2.30.38.10">
    <property type="entry name" value="Luciferase, Domain 3"/>
    <property type="match status" value="2"/>
</dbReference>
<dbReference type="InterPro" id="IPR001242">
    <property type="entry name" value="Condensation_dom"/>
</dbReference>
<feature type="compositionally biased region" description="Polar residues" evidence="4">
    <location>
        <begin position="2440"/>
        <end position="2450"/>
    </location>
</feature>
<evidence type="ECO:0000259" key="5">
    <source>
        <dbReference type="PROSITE" id="PS50075"/>
    </source>
</evidence>
<dbReference type="CDD" id="cd17646">
    <property type="entry name" value="A_NRPS_AB3403-like"/>
    <property type="match status" value="1"/>
</dbReference>
<dbReference type="SUPFAM" id="SSF53474">
    <property type="entry name" value="alpha/beta-Hydrolases"/>
    <property type="match status" value="1"/>
</dbReference>
<dbReference type="InterPro" id="IPR000873">
    <property type="entry name" value="AMP-dep_synth/lig_dom"/>
</dbReference>
<dbReference type="Pfam" id="PF00975">
    <property type="entry name" value="Thioesterase"/>
    <property type="match status" value="1"/>
</dbReference>
<dbReference type="PANTHER" id="PTHR45527:SF1">
    <property type="entry name" value="FATTY ACID SYNTHASE"/>
    <property type="match status" value="1"/>
</dbReference>
<dbReference type="Gene3D" id="3.30.300.30">
    <property type="match status" value="2"/>
</dbReference>
<dbReference type="InterPro" id="IPR023213">
    <property type="entry name" value="CAT-like_dom_sf"/>
</dbReference>
<keyword evidence="3" id="KW-0597">Phosphoprotein</keyword>
<dbReference type="EMBL" id="RAWI01000070">
    <property type="protein sequence ID" value="RKI10724.1"/>
    <property type="molecule type" value="Genomic_DNA"/>
</dbReference>
<dbReference type="Gene3D" id="3.30.559.30">
    <property type="entry name" value="Nonribosomal peptide synthetase, condensation domain"/>
    <property type="match status" value="2"/>
</dbReference>
<feature type="domain" description="Carrier" evidence="5">
    <location>
        <begin position="1635"/>
        <end position="1710"/>
    </location>
</feature>
<dbReference type="InterPro" id="IPR001031">
    <property type="entry name" value="Thioesterase"/>
</dbReference>
<dbReference type="CDD" id="cd19531">
    <property type="entry name" value="LCL_NRPS-like"/>
    <property type="match status" value="2"/>
</dbReference>
<dbReference type="InterPro" id="IPR020802">
    <property type="entry name" value="TesA-like"/>
</dbReference>
<dbReference type="InterPro" id="IPR006162">
    <property type="entry name" value="Ppantetheine_attach_site"/>
</dbReference>
<dbReference type="NCBIfam" id="NF003417">
    <property type="entry name" value="PRK04813.1"/>
    <property type="match status" value="2"/>
</dbReference>
<evidence type="ECO:0000256" key="4">
    <source>
        <dbReference type="SAM" id="MobiDB-lite"/>
    </source>
</evidence>
<dbReference type="InterPro" id="IPR045851">
    <property type="entry name" value="AMP-bd_C_sf"/>
</dbReference>